<dbReference type="InterPro" id="IPR009057">
    <property type="entry name" value="Homeodomain-like_sf"/>
</dbReference>
<evidence type="ECO:0000256" key="1">
    <source>
        <dbReference type="ARBA" id="ARBA00023125"/>
    </source>
</evidence>
<dbReference type="GO" id="GO:0003677">
    <property type="term" value="F:DNA binding"/>
    <property type="evidence" value="ECO:0007669"/>
    <property type="project" value="UniProtKB-UniRule"/>
</dbReference>
<sequence>MGVKSKIKVSSDSAQEVGIEAIIASDAGPSTEWDALLDQISHRPKRVTERKQDRSKRTEQQIMGAALRVFARDGISRVRIADIAAEAGISTSTLYEYYKSKEDLAYDVPLSHLAEFFESYRVAVADKVTAREKILLYLSMSADYAREHAEWARILYLEIWPSVFVNETELRHSMNDFSRVIVFLVRQAMAEGSMSSDRDAYETAAMLVGSVNQVIITWLLYRRPRNLTKAGTEMAERLLSMLANEAREKS</sequence>
<evidence type="ECO:0000313" key="5">
    <source>
        <dbReference type="Proteomes" id="UP000217141"/>
    </source>
</evidence>
<dbReference type="KEGG" id="shyd:CJD35_06225"/>
<feature type="DNA-binding region" description="H-T-H motif" evidence="2">
    <location>
        <begin position="79"/>
        <end position="98"/>
    </location>
</feature>
<dbReference type="Pfam" id="PF08359">
    <property type="entry name" value="TetR_C_4"/>
    <property type="match status" value="1"/>
</dbReference>
<evidence type="ECO:0000256" key="2">
    <source>
        <dbReference type="PROSITE-ProRule" id="PRU00335"/>
    </source>
</evidence>
<dbReference type="PROSITE" id="PS50977">
    <property type="entry name" value="HTH_TETR_2"/>
    <property type="match status" value="1"/>
</dbReference>
<name>A0A249MS19_SPHXE</name>
<accession>A0A249MS19</accession>
<evidence type="ECO:0000313" key="4">
    <source>
        <dbReference type="EMBL" id="ASY44092.1"/>
    </source>
</evidence>
<evidence type="ECO:0000259" key="3">
    <source>
        <dbReference type="PROSITE" id="PS50977"/>
    </source>
</evidence>
<dbReference type="InterPro" id="IPR001647">
    <property type="entry name" value="HTH_TetR"/>
</dbReference>
<dbReference type="PANTHER" id="PTHR30328">
    <property type="entry name" value="TRANSCRIPTIONAL REPRESSOR"/>
    <property type="match status" value="1"/>
</dbReference>
<dbReference type="InterPro" id="IPR036271">
    <property type="entry name" value="Tet_transcr_reg_TetR-rel_C_sf"/>
</dbReference>
<dbReference type="PRINTS" id="PR00455">
    <property type="entry name" value="HTHTETR"/>
</dbReference>
<protein>
    <submittedName>
        <fullName evidence="4">TetR family transcriptional regulator</fullName>
    </submittedName>
</protein>
<dbReference type="Pfam" id="PF00440">
    <property type="entry name" value="TetR_N"/>
    <property type="match status" value="1"/>
</dbReference>
<dbReference type="AlphaFoldDB" id="A0A249MS19"/>
<gene>
    <name evidence="4" type="ORF">CJD35_06225</name>
</gene>
<dbReference type="InterPro" id="IPR050109">
    <property type="entry name" value="HTH-type_TetR-like_transc_reg"/>
</dbReference>
<dbReference type="EMBL" id="CP022745">
    <property type="protein sequence ID" value="ASY44092.1"/>
    <property type="molecule type" value="Genomic_DNA"/>
</dbReference>
<proteinExistence type="predicted"/>
<dbReference type="Proteomes" id="UP000217141">
    <property type="component" value="Chromosome I"/>
</dbReference>
<reference evidence="4 5" key="1">
    <citation type="submission" date="2017-08" db="EMBL/GenBank/DDBJ databases">
        <title>Whole Genome Sequence of Sphingobium hydrophobicum C1: Insights into Adaption to the Electronic-waste Contaminated Sediment.</title>
        <authorList>
            <person name="Song D."/>
            <person name="Chen X."/>
            <person name="Xu M."/>
        </authorList>
    </citation>
    <scope>NUCLEOTIDE SEQUENCE [LARGE SCALE GENOMIC DNA]</scope>
    <source>
        <strain evidence="4 5">C1</strain>
    </source>
</reference>
<dbReference type="PANTHER" id="PTHR30328:SF54">
    <property type="entry name" value="HTH-TYPE TRANSCRIPTIONAL REPRESSOR SCO4008"/>
    <property type="match status" value="1"/>
</dbReference>
<organism evidence="4 5">
    <name type="scientific">Sphingobium xenophagum</name>
    <dbReference type="NCBI Taxonomy" id="121428"/>
    <lineage>
        <taxon>Bacteria</taxon>
        <taxon>Pseudomonadati</taxon>
        <taxon>Pseudomonadota</taxon>
        <taxon>Alphaproteobacteria</taxon>
        <taxon>Sphingomonadales</taxon>
        <taxon>Sphingomonadaceae</taxon>
        <taxon>Sphingobium</taxon>
    </lineage>
</organism>
<dbReference type="SUPFAM" id="SSF48498">
    <property type="entry name" value="Tetracyclin repressor-like, C-terminal domain"/>
    <property type="match status" value="1"/>
</dbReference>
<dbReference type="Gene3D" id="1.10.357.10">
    <property type="entry name" value="Tetracycline Repressor, domain 2"/>
    <property type="match status" value="1"/>
</dbReference>
<dbReference type="Gene3D" id="1.10.10.60">
    <property type="entry name" value="Homeodomain-like"/>
    <property type="match status" value="1"/>
</dbReference>
<feature type="domain" description="HTH tetR-type" evidence="3">
    <location>
        <begin position="56"/>
        <end position="116"/>
    </location>
</feature>
<keyword evidence="1 2" id="KW-0238">DNA-binding</keyword>
<dbReference type="SUPFAM" id="SSF46689">
    <property type="entry name" value="Homeodomain-like"/>
    <property type="match status" value="1"/>
</dbReference>
<dbReference type="InterPro" id="IPR013570">
    <property type="entry name" value="Tscrpt_reg_YsiA_C"/>
</dbReference>